<protein>
    <recommendedName>
        <fullName evidence="4">G protein-coupled receptor</fullName>
    </recommendedName>
</protein>
<proteinExistence type="predicted"/>
<keyword evidence="1" id="KW-1133">Transmembrane helix</keyword>
<accession>A0AAV5TC60</accession>
<keyword evidence="1" id="KW-0472">Membrane</keyword>
<gene>
    <name evidence="2" type="ORF">PENTCL1PPCAC_14097</name>
</gene>
<evidence type="ECO:0008006" key="4">
    <source>
        <dbReference type="Google" id="ProtNLM"/>
    </source>
</evidence>
<dbReference type="Proteomes" id="UP001432027">
    <property type="component" value="Unassembled WGS sequence"/>
</dbReference>
<evidence type="ECO:0000313" key="3">
    <source>
        <dbReference type="Proteomes" id="UP001432027"/>
    </source>
</evidence>
<keyword evidence="1" id="KW-0812">Transmembrane</keyword>
<dbReference type="AlphaFoldDB" id="A0AAV5TC60"/>
<name>A0AAV5TC60_9BILA</name>
<comment type="caution">
    <text evidence="2">The sequence shown here is derived from an EMBL/GenBank/DDBJ whole genome shotgun (WGS) entry which is preliminary data.</text>
</comment>
<evidence type="ECO:0000313" key="2">
    <source>
        <dbReference type="EMBL" id="GMS91922.1"/>
    </source>
</evidence>
<feature type="non-terminal residue" evidence="2">
    <location>
        <position position="1"/>
    </location>
</feature>
<sequence length="153" mass="17550">IVEGLIEMMITVNDALICVSFYFRLKVIRGHPPAVAVPLLTICAVLLLHTPLFFGYIEMHRKSHNIASYSEEIELVEELRNLTYYGWLIIDCQALNIQLLILICFVIGWVLYTSMLLGVMRSMIVQFAIFPVSGLQFTQSPIANIIFIKPYRR</sequence>
<dbReference type="InterPro" id="IPR019421">
    <property type="entry name" value="7TM_GPCR_serpentine_rcpt_Srd"/>
</dbReference>
<feature type="transmembrane region" description="Helical" evidence="1">
    <location>
        <begin position="35"/>
        <end position="57"/>
    </location>
</feature>
<keyword evidence="3" id="KW-1185">Reference proteome</keyword>
<feature type="transmembrane region" description="Helical" evidence="1">
    <location>
        <begin position="124"/>
        <end position="148"/>
    </location>
</feature>
<organism evidence="2 3">
    <name type="scientific">Pristionchus entomophagus</name>
    <dbReference type="NCBI Taxonomy" id="358040"/>
    <lineage>
        <taxon>Eukaryota</taxon>
        <taxon>Metazoa</taxon>
        <taxon>Ecdysozoa</taxon>
        <taxon>Nematoda</taxon>
        <taxon>Chromadorea</taxon>
        <taxon>Rhabditida</taxon>
        <taxon>Rhabditina</taxon>
        <taxon>Diplogasteromorpha</taxon>
        <taxon>Diplogasteroidea</taxon>
        <taxon>Neodiplogasteridae</taxon>
        <taxon>Pristionchus</taxon>
    </lineage>
</organism>
<evidence type="ECO:0000256" key="1">
    <source>
        <dbReference type="SAM" id="Phobius"/>
    </source>
</evidence>
<dbReference type="EMBL" id="BTSX01000004">
    <property type="protein sequence ID" value="GMS91922.1"/>
    <property type="molecule type" value="Genomic_DNA"/>
</dbReference>
<dbReference type="Pfam" id="PF10317">
    <property type="entry name" value="7TM_GPCR_Srd"/>
    <property type="match status" value="1"/>
</dbReference>
<reference evidence="2" key="1">
    <citation type="submission" date="2023-10" db="EMBL/GenBank/DDBJ databases">
        <title>Genome assembly of Pristionchus species.</title>
        <authorList>
            <person name="Yoshida K."/>
            <person name="Sommer R.J."/>
        </authorList>
    </citation>
    <scope>NUCLEOTIDE SEQUENCE</scope>
    <source>
        <strain evidence="2">RS0144</strain>
    </source>
</reference>
<feature type="transmembrane region" description="Helical" evidence="1">
    <location>
        <begin position="84"/>
        <end position="112"/>
    </location>
</feature>